<organism evidence="1">
    <name type="scientific">marine sediment metagenome</name>
    <dbReference type="NCBI Taxonomy" id="412755"/>
    <lineage>
        <taxon>unclassified sequences</taxon>
        <taxon>metagenomes</taxon>
        <taxon>ecological metagenomes</taxon>
    </lineage>
</organism>
<comment type="caution">
    <text evidence="1">The sequence shown here is derived from an EMBL/GenBank/DDBJ whole genome shotgun (WGS) entry which is preliminary data.</text>
</comment>
<protein>
    <submittedName>
        <fullName evidence="1">Uncharacterized protein</fullName>
    </submittedName>
</protein>
<dbReference type="AlphaFoldDB" id="A0A0F8Y5D7"/>
<reference evidence="1" key="1">
    <citation type="journal article" date="2015" name="Nature">
        <title>Complex archaea that bridge the gap between prokaryotes and eukaryotes.</title>
        <authorList>
            <person name="Spang A."/>
            <person name="Saw J.H."/>
            <person name="Jorgensen S.L."/>
            <person name="Zaremba-Niedzwiedzka K."/>
            <person name="Martijn J."/>
            <person name="Lind A.E."/>
            <person name="van Eijk R."/>
            <person name="Schleper C."/>
            <person name="Guy L."/>
            <person name="Ettema T.J."/>
        </authorList>
    </citation>
    <scope>NUCLEOTIDE SEQUENCE</scope>
</reference>
<dbReference type="EMBL" id="LAZR01068591">
    <property type="protein sequence ID" value="KKK49354.1"/>
    <property type="molecule type" value="Genomic_DNA"/>
</dbReference>
<accession>A0A0F8Y5D7</accession>
<evidence type="ECO:0000313" key="1">
    <source>
        <dbReference type="EMBL" id="KKK49354.1"/>
    </source>
</evidence>
<gene>
    <name evidence="1" type="ORF">LCGC14_3135910</name>
</gene>
<proteinExistence type="predicted"/>
<sequence>MTNKEIEIQVALGALPLWKQIELNMVELKETEEGRSRFGPRVMRIKCEGIREYYAIDQLFTRSNRQSAIKLLILQAKKLKL</sequence>
<name>A0A0F8Y5D7_9ZZZZ</name>